<reference evidence="3" key="1">
    <citation type="journal article" date="2014" name="Nat. Genet.">
        <title>Genome of the human hookworm Necator americanus.</title>
        <authorList>
            <person name="Tang Y.T."/>
            <person name="Gao X."/>
            <person name="Rosa B.A."/>
            <person name="Abubucker S."/>
            <person name="Hallsworth-Pepin K."/>
            <person name="Martin J."/>
            <person name="Tyagi R."/>
            <person name="Heizer E."/>
            <person name="Zhang X."/>
            <person name="Bhonagiri-Palsikar V."/>
            <person name="Minx P."/>
            <person name="Warren W.C."/>
            <person name="Wang Q."/>
            <person name="Zhan B."/>
            <person name="Hotez P.J."/>
            <person name="Sternberg P.W."/>
            <person name="Dougall A."/>
            <person name="Gaze S.T."/>
            <person name="Mulvenna J."/>
            <person name="Sotillo J."/>
            <person name="Ranganathan S."/>
            <person name="Rabelo E.M."/>
            <person name="Wilson R.K."/>
            <person name="Felgner P.L."/>
            <person name="Bethony J."/>
            <person name="Hawdon J.M."/>
            <person name="Gasser R.B."/>
            <person name="Loukas A."/>
            <person name="Mitreva M."/>
        </authorList>
    </citation>
    <scope>NUCLEOTIDE SEQUENCE [LARGE SCALE GENOMIC DNA]</scope>
</reference>
<gene>
    <name evidence="2" type="ORF">NECAME_12267</name>
</gene>
<feature type="compositionally biased region" description="Basic residues" evidence="1">
    <location>
        <begin position="20"/>
        <end position="33"/>
    </location>
</feature>
<accession>W2T0T3</accession>
<dbReference type="AlphaFoldDB" id="W2T0T3"/>
<evidence type="ECO:0000313" key="3">
    <source>
        <dbReference type="Proteomes" id="UP000053676"/>
    </source>
</evidence>
<sequence length="131" mass="15501">MQMKKWNHRDIVYPQNKTPSHLKKKPKRHHRRNFGGLLSLKDRRHTLQLPGSAIRSEVLCKIRPLCNRPPSSSSPNYDRSYTRRVSIGNFAEEHPVTLDPQLRSCLMKKKLLPPFVKFKQRYVKLTFTVRI</sequence>
<dbReference type="EMBL" id="KI660285">
    <property type="protein sequence ID" value="ETN75615.1"/>
    <property type="molecule type" value="Genomic_DNA"/>
</dbReference>
<evidence type="ECO:0000256" key="1">
    <source>
        <dbReference type="SAM" id="MobiDB-lite"/>
    </source>
</evidence>
<protein>
    <submittedName>
        <fullName evidence="2">Uncharacterized protein</fullName>
    </submittedName>
</protein>
<dbReference type="Proteomes" id="UP000053676">
    <property type="component" value="Unassembled WGS sequence"/>
</dbReference>
<name>W2T0T3_NECAM</name>
<organism evidence="2 3">
    <name type="scientific">Necator americanus</name>
    <name type="common">Human hookworm</name>
    <dbReference type="NCBI Taxonomy" id="51031"/>
    <lineage>
        <taxon>Eukaryota</taxon>
        <taxon>Metazoa</taxon>
        <taxon>Ecdysozoa</taxon>
        <taxon>Nematoda</taxon>
        <taxon>Chromadorea</taxon>
        <taxon>Rhabditida</taxon>
        <taxon>Rhabditina</taxon>
        <taxon>Rhabditomorpha</taxon>
        <taxon>Strongyloidea</taxon>
        <taxon>Ancylostomatidae</taxon>
        <taxon>Bunostominae</taxon>
        <taxon>Necator</taxon>
    </lineage>
</organism>
<keyword evidence="3" id="KW-1185">Reference proteome</keyword>
<dbReference type="KEGG" id="nai:NECAME_12267"/>
<evidence type="ECO:0000313" key="2">
    <source>
        <dbReference type="EMBL" id="ETN75615.1"/>
    </source>
</evidence>
<proteinExistence type="predicted"/>
<feature type="region of interest" description="Disordered" evidence="1">
    <location>
        <begin position="1"/>
        <end position="37"/>
    </location>
</feature>